<gene>
    <name evidence="1" type="ORF">H5411_43310</name>
</gene>
<dbReference type="Proteomes" id="UP000550260">
    <property type="component" value="Unassembled WGS sequence"/>
</dbReference>
<dbReference type="RefSeq" id="WP_183127459.1">
    <property type="nucleotide sequence ID" value="NZ_JACJHR010000130.1"/>
</dbReference>
<dbReference type="EMBL" id="JACJHR010000130">
    <property type="protein sequence ID" value="MBB2505927.1"/>
    <property type="molecule type" value="Genomic_DNA"/>
</dbReference>
<name>A0A8E1W8N2_9PSEU</name>
<dbReference type="AlphaFoldDB" id="A0A8E1W8N2"/>
<evidence type="ECO:0000313" key="1">
    <source>
        <dbReference type="EMBL" id="MBB2505927.1"/>
    </source>
</evidence>
<reference evidence="1 2" key="1">
    <citation type="submission" date="2020-08" db="EMBL/GenBank/DDBJ databases">
        <title>Amycolatopsis echigonensis JCM 21831.</title>
        <authorList>
            <person name="Tedsree N."/>
            <person name="Kuncharoen N."/>
            <person name="Likhitwitayawuid K."/>
            <person name="Tanasupawat S."/>
        </authorList>
    </citation>
    <scope>NUCLEOTIDE SEQUENCE [LARGE SCALE GENOMIC DNA]</scope>
    <source>
        <strain evidence="1 2">JCM 21831</strain>
    </source>
</reference>
<sequence>MAGHTYRQLAVLRAAAAGHVEMTCSREPHLYVDGLACCDPTLGHQLAGLLAPEPAAPRGPGLRVPAVLTAAGHAVLAEPAPSAA</sequence>
<proteinExistence type="predicted"/>
<accession>A0A8E1W8N2</accession>
<organism evidence="1 2">
    <name type="scientific">Amycolatopsis echigonensis</name>
    <dbReference type="NCBI Taxonomy" id="2576905"/>
    <lineage>
        <taxon>Bacteria</taxon>
        <taxon>Bacillati</taxon>
        <taxon>Actinomycetota</taxon>
        <taxon>Actinomycetes</taxon>
        <taxon>Pseudonocardiales</taxon>
        <taxon>Pseudonocardiaceae</taxon>
        <taxon>Amycolatopsis</taxon>
    </lineage>
</organism>
<protein>
    <submittedName>
        <fullName evidence="1">Uncharacterized protein</fullName>
    </submittedName>
</protein>
<comment type="caution">
    <text evidence="1">The sequence shown here is derived from an EMBL/GenBank/DDBJ whole genome shotgun (WGS) entry which is preliminary data.</text>
</comment>
<evidence type="ECO:0000313" key="2">
    <source>
        <dbReference type="Proteomes" id="UP000550260"/>
    </source>
</evidence>